<protein>
    <submittedName>
        <fullName evidence="2">Uncharacterized protein</fullName>
    </submittedName>
</protein>
<reference evidence="2 3" key="1">
    <citation type="submission" date="2019-10" db="EMBL/GenBank/DDBJ databases">
        <title>Draft whole-genome sequence of the purple nonsulfur photosynthetic bacterium Roseospira navarrensis DSM 15114.</title>
        <authorList>
            <person name="Kyndt J.A."/>
            <person name="Meyer T.E."/>
        </authorList>
    </citation>
    <scope>NUCLEOTIDE SEQUENCE [LARGE SCALE GENOMIC DNA]</scope>
    <source>
        <strain evidence="2 3">DSM 15114</strain>
    </source>
</reference>
<feature type="signal peptide" evidence="1">
    <location>
        <begin position="1"/>
        <end position="30"/>
    </location>
</feature>
<dbReference type="RefSeq" id="WP_153342766.1">
    <property type="nucleotide sequence ID" value="NZ_WIVE01000017.1"/>
</dbReference>
<organism evidence="2 3">
    <name type="scientific">Roseospira navarrensis</name>
    <dbReference type="NCBI Taxonomy" id="140058"/>
    <lineage>
        <taxon>Bacteria</taxon>
        <taxon>Pseudomonadati</taxon>
        <taxon>Pseudomonadota</taxon>
        <taxon>Alphaproteobacteria</taxon>
        <taxon>Rhodospirillales</taxon>
        <taxon>Rhodospirillaceae</taxon>
        <taxon>Roseospira</taxon>
    </lineage>
</organism>
<dbReference type="EMBL" id="WIVE01000017">
    <property type="protein sequence ID" value="MQX36349.1"/>
    <property type="molecule type" value="Genomic_DNA"/>
</dbReference>
<keyword evidence="1" id="KW-0732">Signal</keyword>
<comment type="caution">
    <text evidence="2">The sequence shown here is derived from an EMBL/GenBank/DDBJ whole genome shotgun (WGS) entry which is preliminary data.</text>
</comment>
<proteinExistence type="predicted"/>
<name>A0A7X1ZE29_9PROT</name>
<evidence type="ECO:0000256" key="1">
    <source>
        <dbReference type="SAM" id="SignalP"/>
    </source>
</evidence>
<accession>A0A7X1ZE29</accession>
<sequence length="423" mass="45043">MFHRSRFRQAACTFVLGALVLVFSTASGQAASRIFDLHLVNGEGNPPVTFTISAAYHNCYEGNVGIGQQIGAPVGGGGYVTVTLARVQGHGCDGENGVFAIEVSNQPGVLIRFNFDNAGSLWLVDPRNIQPVGILSAKQSDESYVFATQPRQRVSAGKVTGQWVRVCQQFCDMTFKQEITNTTTNTVETSSEIREALSVTLEAGVAFGGASASTSVTASQERSVGQRMSQELATAGMTGTETTISLSLEQMEERGLFAVWQWVATTQLSNGQSIVLTTVKYTCTPAAQPPQYLPDSPEDVQACRRQTASTPVASAPQAGQPVATNVPSWGQIVPSAGAQTDVTQFTLFNDGGFPWSIAWIDYNGTVSPGGDVIAPGTSWVVANGAKTWESHWYAVSDSQGFLCSVSLRQGAVVNFSQLTACRR</sequence>
<evidence type="ECO:0000313" key="3">
    <source>
        <dbReference type="Proteomes" id="UP000434582"/>
    </source>
</evidence>
<gene>
    <name evidence="2" type="ORF">GHC57_07435</name>
</gene>
<dbReference type="Proteomes" id="UP000434582">
    <property type="component" value="Unassembled WGS sequence"/>
</dbReference>
<evidence type="ECO:0000313" key="2">
    <source>
        <dbReference type="EMBL" id="MQX36349.1"/>
    </source>
</evidence>
<dbReference type="AlphaFoldDB" id="A0A7X1ZE29"/>
<keyword evidence="3" id="KW-1185">Reference proteome</keyword>
<feature type="chain" id="PRO_5030763146" evidence="1">
    <location>
        <begin position="31"/>
        <end position="423"/>
    </location>
</feature>